<dbReference type="Pfam" id="PF00014">
    <property type="entry name" value="Kunitz_BPTI"/>
    <property type="match status" value="1"/>
</dbReference>
<dbReference type="Gene3D" id="4.10.410.10">
    <property type="entry name" value="Pancreatic trypsin inhibitor Kunitz domain"/>
    <property type="match status" value="1"/>
</dbReference>
<proteinExistence type="evidence at transcript level"/>
<feature type="chain" id="PRO_5005518259" evidence="1">
    <location>
        <begin position="20"/>
        <end position="99"/>
    </location>
</feature>
<dbReference type="AlphaFoldDB" id="A0A0K8RLR8"/>
<evidence type="ECO:0000313" key="3">
    <source>
        <dbReference type="EMBL" id="JAA72052.1"/>
    </source>
</evidence>
<feature type="signal peptide" evidence="1">
    <location>
        <begin position="1"/>
        <end position="19"/>
    </location>
</feature>
<name>A0A0K8RLR8_IXORI</name>
<dbReference type="SUPFAM" id="SSF57362">
    <property type="entry name" value="BPTI-like"/>
    <property type="match status" value="1"/>
</dbReference>
<feature type="domain" description="BPTI/Kunitz inhibitor" evidence="2">
    <location>
        <begin position="25"/>
        <end position="76"/>
    </location>
</feature>
<evidence type="ECO:0000259" key="2">
    <source>
        <dbReference type="PROSITE" id="PS50279"/>
    </source>
</evidence>
<keyword evidence="1" id="KW-0732">Signal</keyword>
<dbReference type="InterPro" id="IPR002223">
    <property type="entry name" value="Kunitz_BPTI"/>
</dbReference>
<dbReference type="InterPro" id="IPR036880">
    <property type="entry name" value="Kunitz_BPTI_sf"/>
</dbReference>
<dbReference type="EMBL" id="GADI01001756">
    <property type="protein sequence ID" value="JAA72052.1"/>
    <property type="molecule type" value="mRNA"/>
</dbReference>
<sequence>MKAILAVACIFSAVVLISALEQEVCEAPRATPQCAPNAPVVTSYYYNNGTRQCEKDVGCSNGPNNFPSEGECKEACPYGKYASNRLISQRVRDSKRPSI</sequence>
<protein>
    <submittedName>
        <fullName evidence="3">Putative salivary kunitz domain protein</fullName>
    </submittedName>
</protein>
<reference evidence="3" key="1">
    <citation type="submission" date="2012-12" db="EMBL/GenBank/DDBJ databases">
        <title>Identification and characterization of a phenylalanine ammonia-lyase gene family in Isatis indigotica Fort.</title>
        <authorList>
            <person name="Liu Q."/>
            <person name="Chen J."/>
            <person name="Zhou X."/>
            <person name="Di P."/>
            <person name="Xiao Y."/>
            <person name="Xuan H."/>
            <person name="Zhang L."/>
            <person name="Chen W."/>
        </authorList>
    </citation>
    <scope>NUCLEOTIDE SEQUENCE</scope>
    <source>
        <tissue evidence="3">Salivary gland</tissue>
    </source>
</reference>
<evidence type="ECO:0000256" key="1">
    <source>
        <dbReference type="SAM" id="SignalP"/>
    </source>
</evidence>
<dbReference type="GO" id="GO:0004867">
    <property type="term" value="F:serine-type endopeptidase inhibitor activity"/>
    <property type="evidence" value="ECO:0007669"/>
    <property type="project" value="InterPro"/>
</dbReference>
<dbReference type="PROSITE" id="PS50279">
    <property type="entry name" value="BPTI_KUNITZ_2"/>
    <property type="match status" value="1"/>
</dbReference>
<organism evidence="3">
    <name type="scientific">Ixodes ricinus</name>
    <name type="common">Common tick</name>
    <name type="synonym">Acarus ricinus</name>
    <dbReference type="NCBI Taxonomy" id="34613"/>
    <lineage>
        <taxon>Eukaryota</taxon>
        <taxon>Metazoa</taxon>
        <taxon>Ecdysozoa</taxon>
        <taxon>Arthropoda</taxon>
        <taxon>Chelicerata</taxon>
        <taxon>Arachnida</taxon>
        <taxon>Acari</taxon>
        <taxon>Parasitiformes</taxon>
        <taxon>Ixodida</taxon>
        <taxon>Ixodoidea</taxon>
        <taxon>Ixodidae</taxon>
        <taxon>Ixodinae</taxon>
        <taxon>Ixodes</taxon>
    </lineage>
</organism>
<accession>A0A0K8RLR8</accession>
<dbReference type="SMART" id="SM00131">
    <property type="entry name" value="KU"/>
    <property type="match status" value="1"/>
</dbReference>